<evidence type="ECO:0000313" key="1">
    <source>
        <dbReference type="EMBL" id="HFK24127.1"/>
    </source>
</evidence>
<accession>A0A7C3J6X8</accession>
<proteinExistence type="predicted"/>
<gene>
    <name evidence="1" type="ORF">ENS15_05710</name>
</gene>
<sequence length="163" mass="19100">MTEQNYRIRIKLGEAEIEAEGDKEFVEKHIEEFKKEMPKIAKELPPKEKIITPEIPKEKVELEKLSLAEFYRQKQPKDHNETVVVFAYWLTKKEGKEEFTPKDIENCYTQTGVRKPRNVPQTMKILASGDKAYLIKGEKRGIYKISMLGKDLIEKELTIKSEE</sequence>
<dbReference type="EMBL" id="DSTT01000005">
    <property type="protein sequence ID" value="HFK24127.1"/>
    <property type="molecule type" value="Genomic_DNA"/>
</dbReference>
<organism evidence="1">
    <name type="scientific">candidate division WOR-3 bacterium</name>
    <dbReference type="NCBI Taxonomy" id="2052148"/>
    <lineage>
        <taxon>Bacteria</taxon>
        <taxon>Bacteria division WOR-3</taxon>
    </lineage>
</organism>
<comment type="caution">
    <text evidence="1">The sequence shown here is derived from an EMBL/GenBank/DDBJ whole genome shotgun (WGS) entry which is preliminary data.</text>
</comment>
<dbReference type="AlphaFoldDB" id="A0A7C3J6X8"/>
<reference evidence="1" key="1">
    <citation type="journal article" date="2020" name="mSystems">
        <title>Genome- and Community-Level Interaction Insights into Carbon Utilization and Element Cycling Functions of Hydrothermarchaeota in Hydrothermal Sediment.</title>
        <authorList>
            <person name="Zhou Z."/>
            <person name="Liu Y."/>
            <person name="Xu W."/>
            <person name="Pan J."/>
            <person name="Luo Z.H."/>
            <person name="Li M."/>
        </authorList>
    </citation>
    <scope>NUCLEOTIDE SEQUENCE [LARGE SCALE GENOMIC DNA]</scope>
    <source>
        <strain evidence="1">SpSt-464</strain>
    </source>
</reference>
<name>A0A7C3J6X8_UNCW3</name>
<protein>
    <submittedName>
        <fullName evidence="1">Uncharacterized protein</fullName>
    </submittedName>
</protein>